<dbReference type="EMBL" id="AMQM01000863">
    <property type="status" value="NOT_ANNOTATED_CDS"/>
    <property type="molecule type" value="Genomic_DNA"/>
</dbReference>
<evidence type="ECO:0000256" key="5">
    <source>
        <dbReference type="ARBA" id="ARBA00022692"/>
    </source>
</evidence>
<dbReference type="PANTHER" id="PTHR21461">
    <property type="entry name" value="GLYCOSYLTRANSFERASE FAMILY 92 PROTEIN"/>
    <property type="match status" value="1"/>
</dbReference>
<dbReference type="GO" id="GO:0016757">
    <property type="term" value="F:glycosyltransferase activity"/>
    <property type="evidence" value="ECO:0000318"/>
    <property type="project" value="GO_Central"/>
</dbReference>
<proteinExistence type="inferred from homology"/>
<organism evidence="11 12">
    <name type="scientific">Helobdella robusta</name>
    <name type="common">Californian leech</name>
    <dbReference type="NCBI Taxonomy" id="6412"/>
    <lineage>
        <taxon>Eukaryota</taxon>
        <taxon>Metazoa</taxon>
        <taxon>Spiralia</taxon>
        <taxon>Lophotrochozoa</taxon>
        <taxon>Annelida</taxon>
        <taxon>Clitellata</taxon>
        <taxon>Hirudinea</taxon>
        <taxon>Rhynchobdellida</taxon>
        <taxon>Glossiphoniidae</taxon>
        <taxon>Helobdella</taxon>
    </lineage>
</organism>
<dbReference type="EMBL" id="KB096742">
    <property type="protein sequence ID" value="ESO02360.1"/>
    <property type="molecule type" value="Genomic_DNA"/>
</dbReference>
<evidence type="ECO:0000256" key="3">
    <source>
        <dbReference type="ARBA" id="ARBA00022676"/>
    </source>
</evidence>
<dbReference type="GeneID" id="20210982"/>
<dbReference type="GO" id="GO:0005737">
    <property type="term" value="C:cytoplasm"/>
    <property type="evidence" value="ECO:0000318"/>
    <property type="project" value="GO_Central"/>
</dbReference>
<evidence type="ECO:0000256" key="6">
    <source>
        <dbReference type="ARBA" id="ARBA00022989"/>
    </source>
</evidence>
<dbReference type="PANTHER" id="PTHR21461:SF69">
    <property type="entry name" value="GLYCOSYLTRANSFERASE FAMILY 92 PROTEIN"/>
    <property type="match status" value="1"/>
</dbReference>
<protein>
    <recommendedName>
        <fullName evidence="8">Glycosyltransferase family 92 protein</fullName>
        <ecNumber evidence="8">2.4.1.-</ecNumber>
    </recommendedName>
</protein>
<reference evidence="10 12" key="2">
    <citation type="journal article" date="2013" name="Nature">
        <title>Insights into bilaterian evolution from three spiralian genomes.</title>
        <authorList>
            <person name="Simakov O."/>
            <person name="Marletaz F."/>
            <person name="Cho S.J."/>
            <person name="Edsinger-Gonzales E."/>
            <person name="Havlak P."/>
            <person name="Hellsten U."/>
            <person name="Kuo D.H."/>
            <person name="Larsson T."/>
            <person name="Lv J."/>
            <person name="Arendt D."/>
            <person name="Savage R."/>
            <person name="Osoegawa K."/>
            <person name="de Jong P."/>
            <person name="Grimwood J."/>
            <person name="Chapman J.A."/>
            <person name="Shapiro H."/>
            <person name="Aerts A."/>
            <person name="Otillar R.P."/>
            <person name="Terry A.Y."/>
            <person name="Boore J.L."/>
            <person name="Grigoriev I.V."/>
            <person name="Lindberg D.R."/>
            <person name="Seaver E.C."/>
            <person name="Weisblat D.A."/>
            <person name="Putnam N.H."/>
            <person name="Rokhsar D.S."/>
        </authorList>
    </citation>
    <scope>NUCLEOTIDE SEQUENCE</scope>
</reference>
<evidence type="ECO:0000313" key="10">
    <source>
        <dbReference type="EMBL" id="ESO02360.1"/>
    </source>
</evidence>
<accession>T1FQ85</accession>
<dbReference type="RefSeq" id="XP_009019768.1">
    <property type="nucleotide sequence ID" value="XM_009021520.1"/>
</dbReference>
<dbReference type="AlphaFoldDB" id="T1FQ85"/>
<keyword evidence="12" id="KW-1185">Reference proteome</keyword>
<evidence type="ECO:0000313" key="11">
    <source>
        <dbReference type="EnsemblMetazoa" id="HelroP188674"/>
    </source>
</evidence>
<dbReference type="OrthoDB" id="6061442at2759"/>
<dbReference type="Proteomes" id="UP000015101">
    <property type="component" value="Unassembled WGS sequence"/>
</dbReference>
<keyword evidence="7 8" id="KW-0472">Membrane</keyword>
<evidence type="ECO:0000256" key="2">
    <source>
        <dbReference type="ARBA" id="ARBA00007647"/>
    </source>
</evidence>
<evidence type="ECO:0000256" key="4">
    <source>
        <dbReference type="ARBA" id="ARBA00022679"/>
    </source>
</evidence>
<reference evidence="11" key="3">
    <citation type="submission" date="2015-06" db="UniProtKB">
        <authorList>
            <consortium name="EnsemblMetazoa"/>
        </authorList>
    </citation>
    <scope>IDENTIFICATION</scope>
</reference>
<keyword evidence="5 8" id="KW-0812">Transmembrane</keyword>
<dbReference type="InParanoid" id="T1FQ85"/>
<comment type="similarity">
    <text evidence="2 8">Belongs to the glycosyltransferase 92 family.</text>
</comment>
<dbReference type="CTD" id="20210982"/>
<dbReference type="GO" id="GO:0016020">
    <property type="term" value="C:membrane"/>
    <property type="evidence" value="ECO:0007669"/>
    <property type="project" value="UniProtKB-SubCell"/>
</dbReference>
<feature type="region of interest" description="Disordered" evidence="9">
    <location>
        <begin position="100"/>
        <end position="121"/>
    </location>
</feature>
<dbReference type="InterPro" id="IPR008166">
    <property type="entry name" value="Glyco_transf_92"/>
</dbReference>
<keyword evidence="4 8" id="KW-0808">Transferase</keyword>
<dbReference type="eggNOG" id="KOG4735">
    <property type="taxonomic scope" value="Eukaryota"/>
</dbReference>
<dbReference type="HOGENOM" id="CLU_036242_0_0_1"/>
<comment type="subcellular location">
    <subcellularLocation>
        <location evidence="1">Membrane</location>
        <topology evidence="1">Single-pass membrane protein</topology>
    </subcellularLocation>
</comment>
<evidence type="ECO:0000256" key="1">
    <source>
        <dbReference type="ARBA" id="ARBA00004167"/>
    </source>
</evidence>
<dbReference type="EC" id="2.4.1.-" evidence="8"/>
<dbReference type="OMA" id="FGHAPRR"/>
<reference evidence="12" key="1">
    <citation type="submission" date="2012-12" db="EMBL/GenBank/DDBJ databases">
        <authorList>
            <person name="Hellsten U."/>
            <person name="Grimwood J."/>
            <person name="Chapman J.A."/>
            <person name="Shapiro H."/>
            <person name="Aerts A."/>
            <person name="Otillar R.P."/>
            <person name="Terry A.Y."/>
            <person name="Boore J.L."/>
            <person name="Simakov O."/>
            <person name="Marletaz F."/>
            <person name="Cho S.-J."/>
            <person name="Edsinger-Gonzales E."/>
            <person name="Havlak P."/>
            <person name="Kuo D.-H."/>
            <person name="Larsson T."/>
            <person name="Lv J."/>
            <person name="Arendt D."/>
            <person name="Savage R."/>
            <person name="Osoegawa K."/>
            <person name="de Jong P."/>
            <person name="Lindberg D.R."/>
            <person name="Seaver E.C."/>
            <person name="Weisblat D.A."/>
            <person name="Putnam N.H."/>
            <person name="Grigoriev I.V."/>
            <person name="Rokhsar D.S."/>
        </authorList>
    </citation>
    <scope>NUCLEOTIDE SEQUENCE</scope>
</reference>
<gene>
    <name evidence="11" type="primary">20210982</name>
    <name evidence="10" type="ORF">HELRODRAFT_188674</name>
</gene>
<dbReference type="Pfam" id="PF01697">
    <property type="entry name" value="Glyco_transf_92"/>
    <property type="match status" value="1"/>
</dbReference>
<dbReference type="EnsemblMetazoa" id="HelroT188674">
    <property type="protein sequence ID" value="HelroP188674"/>
    <property type="gene ID" value="HelroG188674"/>
</dbReference>
<keyword evidence="3 8" id="KW-0328">Glycosyltransferase</keyword>
<evidence type="ECO:0000313" key="12">
    <source>
        <dbReference type="Proteomes" id="UP000015101"/>
    </source>
</evidence>
<keyword evidence="6 8" id="KW-1133">Transmembrane helix</keyword>
<dbReference type="KEGG" id="hro:HELRODRAFT_188674"/>
<evidence type="ECO:0000256" key="8">
    <source>
        <dbReference type="RuleBase" id="RU366017"/>
    </source>
</evidence>
<evidence type="ECO:0000256" key="9">
    <source>
        <dbReference type="SAM" id="MobiDB-lite"/>
    </source>
</evidence>
<feature type="transmembrane region" description="Helical" evidence="8">
    <location>
        <begin position="20"/>
        <end position="37"/>
    </location>
</feature>
<name>T1FQ85_HELRO</name>
<evidence type="ECO:0000256" key="7">
    <source>
        <dbReference type="ARBA" id="ARBA00023136"/>
    </source>
</evidence>
<sequence>MFLRRMLMKPAGELSLKEIFVCFFLLVLAFNILIYFTRYQSSQSLWSVKYGFNSQLTTQLTNPLSEEEKQALLNNNKLNPLANNLLPTTTPQYQTTTFQIEEKRRSRPIPPESPCKRPKHGRLRDDGRWFDFGARGMFLFAYTAFFDDRESLQSDPVIRVIAMSTIIENMAHQPNLICRFYYPLDQNGNLKSRDSEDDDESGSKHNHQDAFIDVQVEKNPIRKMGMGWQLNYKLVREYLFTCPLPTVEQLLELPNVNGSLIAEVEDLIPSWLTLLAGSEEAEKVASCMPIEVPEKPKVQKEFALCVQIGYGAIDPVHLVEWMELQKILGVDVIGFYDMEIDEPAMAVLKHYAEEGLVDLRRSDYIPNGPQQYMLHGSPVINDCMYRHMFTHRYLLVYDVDEVILPLKKTSTSQTLNNFSSLVQMIKEKHGNDPRLYLFRNHYFFTDLPPDQRELSEFTFLKYRQSVPVSVFGYSTKSLTDPQTCVVMHNHFCWSYTKKYETMKMLDVDMTLAVNQHYKKCHLPTSECTGLLKQASENKAIVPYRDELITNVHRTVTIIRQKVKDLENDDPFKGHFKEIVL</sequence>